<dbReference type="InterPro" id="IPR014001">
    <property type="entry name" value="Helicase_ATP-bd"/>
</dbReference>
<sequence length="821" mass="91313">MSQSSSDHLRFFPYGSPYDHQREAMDTIAGALDDGRDVLFEGACGTGKTLAALAPALEHARRTDKTIVITTNVHQQTRQFIEEARAITRQEPIRTVVFRGKSSMCHIDVGYEECQALRDTTKEVVEVEQERAELGATSEDLLDEARDGAESGGTGGAAADEAAASRQAVMDEMNALEAELEELRDQSICEYYRQNLVGDTDGFYEWLFDDVRTPDEIYDHAHEEGFCGYELLKEGMEGVDLVVCNYHHLLDPMIREQFFRWLGRDPEDVVCVFDEAHNVEDAARDHATRALAEPTLDSALGELEETADPRVPPAENVVSAFREALRRTYEDALAYGERDEVDEDWYDLSITNDRGRDDLTLAFLDAYTGQGIHEDLDVALELGKDLDRQYHEAYKEGETRTRKECRVLQAATFVDDWLRDSDEEGQYPVVSVRRPGRFDAGGEGDGDAEESSAGSQNAERSGDGQRAAVGGDAGEDSVTTDGGTATDAEDAIYGRAELYTCIPRRVTEPLFDELHASVLMSATLRPFDVLGDVLGLSGASVGETDDGDGGSDDGDPTPKAEADGTEESDTDGPVEMAYGAVFPEKRRRTYAVDIPALFASKREERETQTQVASALADAVRFTPGNTLAFFPSYREAERYHDLLGSHPDVSANRYLDRPGERAEELRQRFTADDDGVLFTSLWGTLAEGVSFDDDDARTVVVVGVPYPHLDDRMDAVQDAYENAFAGKDVGWQYAVEVPTVRKTRQALGRVVRSPEDFGVRILLDERYTKRARREMKKYSVKEAFPAEERVEQIDIEPEKLKFAMLNFYSDMEAWDGSPPRP</sequence>
<dbReference type="SMART" id="SM00488">
    <property type="entry name" value="DEXDc2"/>
    <property type="match status" value="1"/>
</dbReference>
<feature type="compositionally biased region" description="Acidic residues" evidence="13">
    <location>
        <begin position="563"/>
        <end position="572"/>
    </location>
</feature>
<keyword evidence="1" id="KW-0004">4Fe-4S</keyword>
<evidence type="ECO:0000259" key="14">
    <source>
        <dbReference type="PROSITE" id="PS51193"/>
    </source>
</evidence>
<reference evidence="15 16" key="1">
    <citation type="journal article" date="2019" name="Int. J. Syst. Evol. Microbiol.">
        <title>The Global Catalogue of Microorganisms (GCM) 10K type strain sequencing project: providing services to taxonomists for standard genome sequencing and annotation.</title>
        <authorList>
            <consortium name="The Broad Institute Genomics Platform"/>
            <consortium name="The Broad Institute Genome Sequencing Center for Infectious Disease"/>
            <person name="Wu L."/>
            <person name="Ma J."/>
        </authorList>
    </citation>
    <scope>NUCLEOTIDE SEQUENCE [LARGE SCALE GENOMIC DNA]</scope>
    <source>
        <strain evidence="15 16">CGMCC 1.12543</strain>
    </source>
</reference>
<feature type="region of interest" description="Disordered" evidence="13">
    <location>
        <begin position="132"/>
        <end position="163"/>
    </location>
</feature>
<feature type="compositionally biased region" description="Acidic residues" evidence="13">
    <location>
        <begin position="543"/>
        <end position="555"/>
    </location>
</feature>
<keyword evidence="6 15" id="KW-0347">Helicase</keyword>
<evidence type="ECO:0000256" key="3">
    <source>
        <dbReference type="ARBA" id="ARBA00022741"/>
    </source>
</evidence>
<dbReference type="Pfam" id="PF13307">
    <property type="entry name" value="Helicase_C_2"/>
    <property type="match status" value="1"/>
</dbReference>
<keyword evidence="5 15" id="KW-0378">Hydrolase</keyword>
<keyword evidence="9" id="KW-0411">Iron-sulfur</keyword>
<keyword evidence="4" id="KW-0227">DNA damage</keyword>
<dbReference type="RefSeq" id="WP_368408994.1">
    <property type="nucleotide sequence ID" value="NZ_JALLGW010000001.1"/>
</dbReference>
<dbReference type="PROSITE" id="PS51193">
    <property type="entry name" value="HELICASE_ATP_BIND_2"/>
    <property type="match status" value="1"/>
</dbReference>
<dbReference type="PANTHER" id="PTHR11472">
    <property type="entry name" value="DNA REPAIR DEAD HELICASE RAD3/XP-D SUBFAMILY MEMBER"/>
    <property type="match status" value="1"/>
</dbReference>
<dbReference type="EMBL" id="JBHSQH010000001">
    <property type="protein sequence ID" value="MFC5971996.1"/>
    <property type="molecule type" value="Genomic_DNA"/>
</dbReference>
<evidence type="ECO:0000256" key="2">
    <source>
        <dbReference type="ARBA" id="ARBA00022723"/>
    </source>
</evidence>
<dbReference type="Pfam" id="PF06733">
    <property type="entry name" value="DEAD_2"/>
    <property type="match status" value="1"/>
</dbReference>
<dbReference type="SMART" id="SM00487">
    <property type="entry name" value="DEXDc"/>
    <property type="match status" value="1"/>
</dbReference>
<feature type="region of interest" description="Disordered" evidence="13">
    <location>
        <begin position="428"/>
        <end position="486"/>
    </location>
</feature>
<evidence type="ECO:0000256" key="8">
    <source>
        <dbReference type="ARBA" id="ARBA00023004"/>
    </source>
</evidence>
<evidence type="ECO:0000256" key="11">
    <source>
        <dbReference type="ARBA" id="ARBA00023204"/>
    </source>
</evidence>
<dbReference type="GO" id="GO:0003677">
    <property type="term" value="F:DNA binding"/>
    <property type="evidence" value="ECO:0007669"/>
    <property type="project" value="UniProtKB-KW"/>
</dbReference>
<evidence type="ECO:0000313" key="15">
    <source>
        <dbReference type="EMBL" id="MFC5971996.1"/>
    </source>
</evidence>
<evidence type="ECO:0000256" key="9">
    <source>
        <dbReference type="ARBA" id="ARBA00023014"/>
    </source>
</evidence>
<dbReference type="GO" id="GO:0006281">
    <property type="term" value="P:DNA repair"/>
    <property type="evidence" value="ECO:0007669"/>
    <property type="project" value="UniProtKB-KW"/>
</dbReference>
<accession>A0ABD5RMY0</accession>
<dbReference type="InterPro" id="IPR006554">
    <property type="entry name" value="Helicase-like_DEXD_c2"/>
</dbReference>
<dbReference type="InterPro" id="IPR014013">
    <property type="entry name" value="Helic_SF1/SF2_ATP-bd_DinG/Rad3"/>
</dbReference>
<evidence type="ECO:0000256" key="13">
    <source>
        <dbReference type="SAM" id="MobiDB-lite"/>
    </source>
</evidence>
<dbReference type="GO" id="GO:0051539">
    <property type="term" value="F:4 iron, 4 sulfur cluster binding"/>
    <property type="evidence" value="ECO:0007669"/>
    <property type="project" value="UniProtKB-KW"/>
</dbReference>
<evidence type="ECO:0000256" key="4">
    <source>
        <dbReference type="ARBA" id="ARBA00022763"/>
    </source>
</evidence>
<gene>
    <name evidence="15" type="ORF">ACFPYI_11695</name>
</gene>
<dbReference type="Gene3D" id="3.40.50.300">
    <property type="entry name" value="P-loop containing nucleotide triphosphate hydrolases"/>
    <property type="match status" value="2"/>
</dbReference>
<protein>
    <submittedName>
        <fullName evidence="15">ATP-dependent DNA helicase</fullName>
        <ecNumber evidence="15">3.6.4.12</ecNumber>
    </submittedName>
</protein>
<evidence type="ECO:0000313" key="16">
    <source>
        <dbReference type="Proteomes" id="UP001596099"/>
    </source>
</evidence>
<name>A0ABD5RMY0_9EURY</name>
<feature type="region of interest" description="Disordered" evidence="13">
    <location>
        <begin position="540"/>
        <end position="574"/>
    </location>
</feature>
<dbReference type="InterPro" id="IPR006555">
    <property type="entry name" value="ATP-dep_Helicase_C"/>
</dbReference>
<dbReference type="PANTHER" id="PTHR11472:SF34">
    <property type="entry name" value="REGULATOR OF TELOMERE ELONGATION HELICASE 1"/>
    <property type="match status" value="1"/>
</dbReference>
<dbReference type="GO" id="GO:0005524">
    <property type="term" value="F:ATP binding"/>
    <property type="evidence" value="ECO:0007669"/>
    <property type="project" value="UniProtKB-KW"/>
</dbReference>
<evidence type="ECO:0000256" key="5">
    <source>
        <dbReference type="ARBA" id="ARBA00022801"/>
    </source>
</evidence>
<evidence type="ECO:0000256" key="7">
    <source>
        <dbReference type="ARBA" id="ARBA00022840"/>
    </source>
</evidence>
<dbReference type="EC" id="3.6.4.12" evidence="15"/>
<dbReference type="GO" id="GO:0003678">
    <property type="term" value="F:DNA helicase activity"/>
    <property type="evidence" value="ECO:0007669"/>
    <property type="project" value="UniProtKB-EC"/>
</dbReference>
<dbReference type="SMART" id="SM00491">
    <property type="entry name" value="HELICc2"/>
    <property type="match status" value="1"/>
</dbReference>
<dbReference type="Proteomes" id="UP001596099">
    <property type="component" value="Unassembled WGS sequence"/>
</dbReference>
<dbReference type="GO" id="GO:0046872">
    <property type="term" value="F:metal ion binding"/>
    <property type="evidence" value="ECO:0007669"/>
    <property type="project" value="UniProtKB-KW"/>
</dbReference>
<keyword evidence="7" id="KW-0067">ATP-binding</keyword>
<evidence type="ECO:0000256" key="1">
    <source>
        <dbReference type="ARBA" id="ARBA00022485"/>
    </source>
</evidence>
<organism evidence="15 16">
    <name type="scientific">Halomarina salina</name>
    <dbReference type="NCBI Taxonomy" id="1872699"/>
    <lineage>
        <taxon>Archaea</taxon>
        <taxon>Methanobacteriati</taxon>
        <taxon>Methanobacteriota</taxon>
        <taxon>Stenosarchaea group</taxon>
        <taxon>Halobacteria</taxon>
        <taxon>Halobacteriales</taxon>
        <taxon>Natronomonadaceae</taxon>
        <taxon>Halomarina</taxon>
    </lineage>
</organism>
<keyword evidence="8" id="KW-0408">Iron</keyword>
<evidence type="ECO:0000256" key="12">
    <source>
        <dbReference type="ARBA" id="ARBA00023235"/>
    </source>
</evidence>
<dbReference type="SUPFAM" id="SSF52540">
    <property type="entry name" value="P-loop containing nucleoside triphosphate hydrolases"/>
    <property type="match status" value="2"/>
</dbReference>
<evidence type="ECO:0000256" key="10">
    <source>
        <dbReference type="ARBA" id="ARBA00023125"/>
    </source>
</evidence>
<dbReference type="InterPro" id="IPR027417">
    <property type="entry name" value="P-loop_NTPase"/>
</dbReference>
<dbReference type="AlphaFoldDB" id="A0ABD5RMY0"/>
<dbReference type="InterPro" id="IPR045028">
    <property type="entry name" value="DinG/Rad3-like"/>
</dbReference>
<keyword evidence="2" id="KW-0479">Metal-binding</keyword>
<keyword evidence="11" id="KW-0234">DNA repair</keyword>
<feature type="domain" description="Helicase ATP-binding" evidence="14">
    <location>
        <begin position="7"/>
        <end position="325"/>
    </location>
</feature>
<keyword evidence="16" id="KW-1185">Reference proteome</keyword>
<dbReference type="GO" id="GO:0016787">
    <property type="term" value="F:hydrolase activity"/>
    <property type="evidence" value="ECO:0007669"/>
    <property type="project" value="UniProtKB-KW"/>
</dbReference>
<keyword evidence="10" id="KW-0238">DNA-binding</keyword>
<proteinExistence type="predicted"/>
<dbReference type="InterPro" id="IPR010614">
    <property type="entry name" value="RAD3-like_helicase_DEAD"/>
</dbReference>
<comment type="caution">
    <text evidence="15">The sequence shown here is derived from an EMBL/GenBank/DDBJ whole genome shotgun (WGS) entry which is preliminary data.</text>
</comment>
<keyword evidence="12" id="KW-0413">Isomerase</keyword>
<keyword evidence="3" id="KW-0547">Nucleotide-binding</keyword>
<evidence type="ECO:0000256" key="6">
    <source>
        <dbReference type="ARBA" id="ARBA00022806"/>
    </source>
</evidence>